<accession>A0ABX0ZIK5</accession>
<sequence length="249" mass="25684">MGEGAPLGEAEEAALRALLERGVPQLGAPAQRLERVRERVRRRRRRAAAVAGGAVLAVAAGLLAVPGLVRTGGGVSAAPPAGVRGSTPPATAPTGTTMPPATGEGGYRPAGMGGLLMRMPAGWHTLPDPATSSVFTSTQDLALPEGGCAHARDGFCTPLVRALAKGGALVMFREQKYGQAGKMHDLALPVEEQAPYQACRTVGGTRQLTRTLPDESGSDLVVWIVACMAEPTDEQFAAARQILSTAAFT</sequence>
<name>A0ABX0ZIK5_9ACTN</name>
<gene>
    <name evidence="3" type="ORF">HCN08_06885</name>
</gene>
<keyword evidence="4" id="KW-1185">Reference proteome</keyword>
<protein>
    <submittedName>
        <fullName evidence="3">Uncharacterized protein</fullName>
    </submittedName>
</protein>
<dbReference type="Proteomes" id="UP000734511">
    <property type="component" value="Unassembled WGS sequence"/>
</dbReference>
<comment type="caution">
    <text evidence="3">The sequence shown here is derived from an EMBL/GenBank/DDBJ whole genome shotgun (WGS) entry which is preliminary data.</text>
</comment>
<keyword evidence="2" id="KW-0812">Transmembrane</keyword>
<proteinExistence type="predicted"/>
<reference evidence="3 4" key="1">
    <citation type="submission" date="2020-03" db="EMBL/GenBank/DDBJ databases">
        <title>WGS of actinomycetes isolated from Thailand.</title>
        <authorList>
            <person name="Thawai C."/>
        </authorList>
    </citation>
    <scope>NUCLEOTIDE SEQUENCE [LARGE SCALE GENOMIC DNA]</scope>
    <source>
        <strain evidence="3 4">PRB2-1</strain>
    </source>
</reference>
<organism evidence="3 4">
    <name type="scientific">Actinacidiphila epipremni</name>
    <dbReference type="NCBI Taxonomy" id="2053013"/>
    <lineage>
        <taxon>Bacteria</taxon>
        <taxon>Bacillati</taxon>
        <taxon>Actinomycetota</taxon>
        <taxon>Actinomycetes</taxon>
        <taxon>Kitasatosporales</taxon>
        <taxon>Streptomycetaceae</taxon>
        <taxon>Actinacidiphila</taxon>
    </lineage>
</organism>
<evidence type="ECO:0000256" key="2">
    <source>
        <dbReference type="SAM" id="Phobius"/>
    </source>
</evidence>
<feature type="region of interest" description="Disordered" evidence="1">
    <location>
        <begin position="75"/>
        <end position="108"/>
    </location>
</feature>
<keyword evidence="2" id="KW-0472">Membrane</keyword>
<evidence type="ECO:0000256" key="1">
    <source>
        <dbReference type="SAM" id="MobiDB-lite"/>
    </source>
</evidence>
<feature type="compositionally biased region" description="Low complexity" evidence="1">
    <location>
        <begin position="76"/>
        <end position="102"/>
    </location>
</feature>
<dbReference type="EMBL" id="JAATEJ010000003">
    <property type="protein sequence ID" value="NJP43131.1"/>
    <property type="molecule type" value="Genomic_DNA"/>
</dbReference>
<evidence type="ECO:0000313" key="4">
    <source>
        <dbReference type="Proteomes" id="UP000734511"/>
    </source>
</evidence>
<evidence type="ECO:0000313" key="3">
    <source>
        <dbReference type="EMBL" id="NJP43131.1"/>
    </source>
</evidence>
<dbReference type="RefSeq" id="WP_167981962.1">
    <property type="nucleotide sequence ID" value="NZ_JAATEJ010000003.1"/>
</dbReference>
<keyword evidence="2" id="KW-1133">Transmembrane helix</keyword>
<feature type="transmembrane region" description="Helical" evidence="2">
    <location>
        <begin position="47"/>
        <end position="69"/>
    </location>
</feature>